<dbReference type="GO" id="GO:0042813">
    <property type="term" value="F:Wnt receptor activity"/>
    <property type="evidence" value="ECO:0007669"/>
    <property type="project" value="TreeGrafter"/>
</dbReference>
<name>A0A084VQM7_ANOSI</name>
<evidence type="ECO:0000313" key="5">
    <source>
        <dbReference type="EnsemblMetazoa" id="ASIC007747-PA"/>
    </source>
</evidence>
<dbReference type="InterPro" id="IPR000033">
    <property type="entry name" value="LDLR_classB_rpt"/>
</dbReference>
<dbReference type="EnsemblMetazoa" id="ASIC007747-RA">
    <property type="protein sequence ID" value="ASIC007747-PA"/>
    <property type="gene ID" value="ASIC007747"/>
</dbReference>
<evidence type="ECO:0000256" key="3">
    <source>
        <dbReference type="PROSITE-ProRule" id="PRU00461"/>
    </source>
</evidence>
<reference evidence="4 6" key="1">
    <citation type="journal article" date="2014" name="BMC Genomics">
        <title>Genome sequence of Anopheles sinensis provides insight into genetics basis of mosquito competence for malaria parasites.</title>
        <authorList>
            <person name="Zhou D."/>
            <person name="Zhang D."/>
            <person name="Ding G."/>
            <person name="Shi L."/>
            <person name="Hou Q."/>
            <person name="Ye Y."/>
            <person name="Xu Y."/>
            <person name="Zhou H."/>
            <person name="Xiong C."/>
            <person name="Li S."/>
            <person name="Yu J."/>
            <person name="Hong S."/>
            <person name="Yu X."/>
            <person name="Zou P."/>
            <person name="Chen C."/>
            <person name="Chang X."/>
            <person name="Wang W."/>
            <person name="Lv Y."/>
            <person name="Sun Y."/>
            <person name="Ma L."/>
            <person name="Shen B."/>
            <person name="Zhu C."/>
        </authorList>
    </citation>
    <scope>NUCLEOTIDE SEQUENCE [LARGE SCALE GENOMIC DNA]</scope>
</reference>
<dbReference type="AlphaFoldDB" id="A0A084VQM7"/>
<keyword evidence="2" id="KW-0677">Repeat</keyword>
<dbReference type="VEuPathDB" id="VectorBase:ASIC007747"/>
<organism evidence="4">
    <name type="scientific">Anopheles sinensis</name>
    <name type="common">Mosquito</name>
    <dbReference type="NCBI Taxonomy" id="74873"/>
    <lineage>
        <taxon>Eukaryota</taxon>
        <taxon>Metazoa</taxon>
        <taxon>Ecdysozoa</taxon>
        <taxon>Arthropoda</taxon>
        <taxon>Hexapoda</taxon>
        <taxon>Insecta</taxon>
        <taxon>Pterygota</taxon>
        <taxon>Neoptera</taxon>
        <taxon>Endopterygota</taxon>
        <taxon>Diptera</taxon>
        <taxon>Nematocera</taxon>
        <taxon>Culicoidea</taxon>
        <taxon>Culicidae</taxon>
        <taxon>Anophelinae</taxon>
        <taxon>Anopheles</taxon>
    </lineage>
</organism>
<dbReference type="VEuPathDB" id="VectorBase:ASIS009580"/>
<evidence type="ECO:0000313" key="4">
    <source>
        <dbReference type="EMBL" id="KFB40271.1"/>
    </source>
</evidence>
<dbReference type="SUPFAM" id="SSF63825">
    <property type="entry name" value="YWTD domain"/>
    <property type="match status" value="1"/>
</dbReference>
<evidence type="ECO:0000313" key="6">
    <source>
        <dbReference type="Proteomes" id="UP000030765"/>
    </source>
</evidence>
<dbReference type="GO" id="GO:0017147">
    <property type="term" value="F:Wnt-protein binding"/>
    <property type="evidence" value="ECO:0007669"/>
    <property type="project" value="TreeGrafter"/>
</dbReference>
<dbReference type="PROSITE" id="PS51120">
    <property type="entry name" value="LDLRB"/>
    <property type="match status" value="1"/>
</dbReference>
<sequence>MNQHLVCNARTIGAQVVCNVGNRFEHGFLLVSTEDGIYRVPIDGGKPYQIVTYNNDNWDYENYLYRDCAGGRVYWAESSNQTIYSAKYDGTDKKVFFANHDVQSSVLTVDWISGRVYRIPDMLGSTIAVISIENPNVHAVLNTRHHCQLSDIVVDPLRGKLYWTCFKGLKEGTSLYWSNLDMSDEELLLKFSGASEMHVLMATGEVCYPQYHHSTLKCFDPYSKQSRTIAENLRLHPYDITETMYYVASGDE</sequence>
<dbReference type="Gene3D" id="2.120.10.30">
    <property type="entry name" value="TolB, C-terminal domain"/>
    <property type="match status" value="1"/>
</dbReference>
<keyword evidence="6" id="KW-1185">Reference proteome</keyword>
<dbReference type="InterPro" id="IPR011042">
    <property type="entry name" value="6-blade_b-propeller_TolB-like"/>
</dbReference>
<dbReference type="STRING" id="74873.A0A084VQM7"/>
<evidence type="ECO:0000256" key="1">
    <source>
        <dbReference type="ARBA" id="ARBA00022536"/>
    </source>
</evidence>
<dbReference type="Proteomes" id="UP000030765">
    <property type="component" value="Unassembled WGS sequence"/>
</dbReference>
<dbReference type="OMA" id="DITETMY"/>
<dbReference type="PANTHER" id="PTHR46513:SF13">
    <property type="entry name" value="EGF-LIKE DOMAIN-CONTAINING PROTEIN"/>
    <property type="match status" value="1"/>
</dbReference>
<dbReference type="GO" id="GO:0060070">
    <property type="term" value="P:canonical Wnt signaling pathway"/>
    <property type="evidence" value="ECO:0007669"/>
    <property type="project" value="TreeGrafter"/>
</dbReference>
<dbReference type="EMBL" id="KE525006">
    <property type="protein sequence ID" value="KFB40271.1"/>
    <property type="molecule type" value="Genomic_DNA"/>
</dbReference>
<keyword evidence="1" id="KW-0245">EGF-like domain</keyword>
<accession>A0A084VQM7</accession>
<proteinExistence type="predicted"/>
<dbReference type="EMBL" id="ATLV01015278">
    <property type="status" value="NOT_ANNOTATED_CDS"/>
    <property type="molecule type" value="Genomic_DNA"/>
</dbReference>
<dbReference type="InterPro" id="IPR050778">
    <property type="entry name" value="Cueball_EGF_LRP_Nidogen"/>
</dbReference>
<protein>
    <submittedName>
        <fullName evidence="4">AGAP008193-PA-like protein</fullName>
    </submittedName>
</protein>
<feature type="repeat" description="LDL-receptor class B" evidence="3">
    <location>
        <begin position="71"/>
        <end position="113"/>
    </location>
</feature>
<dbReference type="PANTHER" id="PTHR46513">
    <property type="entry name" value="VITELLOGENIN RECEPTOR-LIKE PROTEIN-RELATED-RELATED"/>
    <property type="match status" value="1"/>
</dbReference>
<dbReference type="GO" id="GO:0005886">
    <property type="term" value="C:plasma membrane"/>
    <property type="evidence" value="ECO:0007669"/>
    <property type="project" value="TreeGrafter"/>
</dbReference>
<reference evidence="5" key="2">
    <citation type="submission" date="2020-05" db="UniProtKB">
        <authorList>
            <consortium name="EnsemblMetazoa"/>
        </authorList>
    </citation>
    <scope>IDENTIFICATION</scope>
</reference>
<gene>
    <name evidence="4" type="ORF">ZHAS_00007747</name>
</gene>
<evidence type="ECO:0000256" key="2">
    <source>
        <dbReference type="ARBA" id="ARBA00022737"/>
    </source>
</evidence>